<dbReference type="Proteomes" id="UP000799429">
    <property type="component" value="Unassembled WGS sequence"/>
</dbReference>
<dbReference type="InterPro" id="IPR049545">
    <property type="entry name" value="Gta3_dom"/>
</dbReference>
<evidence type="ECO:0000259" key="1">
    <source>
        <dbReference type="Pfam" id="PF20978"/>
    </source>
</evidence>
<keyword evidence="3" id="KW-1185">Reference proteome</keyword>
<accession>A0A9P4VME9</accession>
<feature type="domain" description="Glutamyl-tRNA amidotransferase complex subunit Gta3" evidence="1">
    <location>
        <begin position="42"/>
        <end position="96"/>
    </location>
</feature>
<comment type="caution">
    <text evidence="2">The sequence shown here is derived from an EMBL/GenBank/DDBJ whole genome shotgun (WGS) entry which is preliminary data.</text>
</comment>
<dbReference type="AlphaFoldDB" id="A0A9P4VME9"/>
<evidence type="ECO:0000313" key="2">
    <source>
        <dbReference type="EMBL" id="KAF2834597.1"/>
    </source>
</evidence>
<reference evidence="2" key="1">
    <citation type="journal article" date="2020" name="Stud. Mycol.">
        <title>101 Dothideomycetes genomes: a test case for predicting lifestyles and emergence of pathogens.</title>
        <authorList>
            <person name="Haridas S."/>
            <person name="Albert R."/>
            <person name="Binder M."/>
            <person name="Bloem J."/>
            <person name="Labutti K."/>
            <person name="Salamov A."/>
            <person name="Andreopoulos B."/>
            <person name="Baker S."/>
            <person name="Barry K."/>
            <person name="Bills G."/>
            <person name="Bluhm B."/>
            <person name="Cannon C."/>
            <person name="Castanera R."/>
            <person name="Culley D."/>
            <person name="Daum C."/>
            <person name="Ezra D."/>
            <person name="Gonzalez J."/>
            <person name="Henrissat B."/>
            <person name="Kuo A."/>
            <person name="Liang C."/>
            <person name="Lipzen A."/>
            <person name="Lutzoni F."/>
            <person name="Magnuson J."/>
            <person name="Mondo S."/>
            <person name="Nolan M."/>
            <person name="Ohm R."/>
            <person name="Pangilinan J."/>
            <person name="Park H.-J."/>
            <person name="Ramirez L."/>
            <person name="Alfaro M."/>
            <person name="Sun H."/>
            <person name="Tritt A."/>
            <person name="Yoshinaga Y."/>
            <person name="Zwiers L.-H."/>
            <person name="Turgeon B."/>
            <person name="Goodwin S."/>
            <person name="Spatafora J."/>
            <person name="Crous P."/>
            <person name="Grigoriev I."/>
        </authorList>
    </citation>
    <scope>NUCLEOTIDE SEQUENCE</scope>
    <source>
        <strain evidence="2">CBS 101060</strain>
    </source>
</reference>
<dbReference type="EMBL" id="MU006116">
    <property type="protein sequence ID" value="KAF2834597.1"/>
    <property type="molecule type" value="Genomic_DNA"/>
</dbReference>
<proteinExistence type="predicted"/>
<dbReference type="GO" id="GO:0006450">
    <property type="term" value="P:regulation of translational fidelity"/>
    <property type="evidence" value="ECO:0007669"/>
    <property type="project" value="InterPro"/>
</dbReference>
<evidence type="ECO:0000313" key="3">
    <source>
        <dbReference type="Proteomes" id="UP000799429"/>
    </source>
</evidence>
<dbReference type="InterPro" id="IPR036113">
    <property type="entry name" value="Asp/Glu-ADT_sf_sub_c"/>
</dbReference>
<dbReference type="Pfam" id="PF20978">
    <property type="entry name" value="Gta3"/>
    <property type="match status" value="1"/>
</dbReference>
<gene>
    <name evidence="2" type="ORF">M501DRAFT_1009055</name>
</gene>
<sequence>MSRKTSSTHNFSSSLDIDALLSKPSWSVRLLLPTADSQNNDVPAITSDHLHHLLRLSALPFPQSADEEAKMANTLESQLHFVKEIRQVNTKDIQPLRSIRDETVKAEKEIEIVLSSLQNTITEEDKVSALPGRERKKRVVTNATQEAEYWNVIGSADRKSGKYFIVDSAKD</sequence>
<dbReference type="SUPFAM" id="SSF141000">
    <property type="entry name" value="Glu-tRNAGln amidotransferase C subunit"/>
    <property type="match status" value="1"/>
</dbReference>
<name>A0A9P4VME9_9PEZI</name>
<protein>
    <recommendedName>
        <fullName evidence="1">Glutamyl-tRNA amidotransferase complex subunit Gta3 domain-containing protein</fullName>
    </recommendedName>
</protein>
<organism evidence="2 3">
    <name type="scientific">Patellaria atrata CBS 101060</name>
    <dbReference type="NCBI Taxonomy" id="1346257"/>
    <lineage>
        <taxon>Eukaryota</taxon>
        <taxon>Fungi</taxon>
        <taxon>Dikarya</taxon>
        <taxon>Ascomycota</taxon>
        <taxon>Pezizomycotina</taxon>
        <taxon>Dothideomycetes</taxon>
        <taxon>Dothideomycetes incertae sedis</taxon>
        <taxon>Patellariales</taxon>
        <taxon>Patellariaceae</taxon>
        <taxon>Patellaria</taxon>
    </lineage>
</organism>
<dbReference type="OrthoDB" id="5522061at2759"/>